<dbReference type="PROSITE" id="PS50207">
    <property type="entry name" value="CASPASE_P10"/>
    <property type="match status" value="2"/>
</dbReference>
<evidence type="ECO:0000256" key="2">
    <source>
        <dbReference type="RuleBase" id="RU003971"/>
    </source>
</evidence>
<feature type="domain" description="Caspase family p20" evidence="4">
    <location>
        <begin position="280"/>
        <end position="403"/>
    </location>
</feature>
<dbReference type="GO" id="GO:0004197">
    <property type="term" value="F:cysteine-type endopeptidase activity"/>
    <property type="evidence" value="ECO:0007669"/>
    <property type="project" value="InterPro"/>
</dbReference>
<dbReference type="PANTHER" id="PTHR22576:SF41">
    <property type="entry name" value="CASPASE 14, APOPTOSIS-RELATED CYSTEINE PEPTIDASE"/>
    <property type="match status" value="1"/>
</dbReference>
<dbReference type="PANTHER" id="PTHR22576">
    <property type="entry name" value="MUCOSA ASSOCIATED LYMPHOID TISSUE LYMPHOMA TRANSLOCATION PROTEIN 1/PARACASPASE"/>
    <property type="match status" value="1"/>
</dbReference>
<dbReference type="InterPro" id="IPR015917">
    <property type="entry name" value="Pept_C14A"/>
</dbReference>
<feature type="domain" description="Caspase family p20" evidence="4">
    <location>
        <begin position="13"/>
        <end position="138"/>
    </location>
</feature>
<dbReference type="SMART" id="SM00115">
    <property type="entry name" value="CASc"/>
    <property type="match status" value="2"/>
</dbReference>
<evidence type="ECO:0000259" key="3">
    <source>
        <dbReference type="PROSITE" id="PS50207"/>
    </source>
</evidence>
<accession>A0A336LW98</accession>
<gene>
    <name evidence="5" type="primary">CSON005986</name>
</gene>
<dbReference type="GO" id="GO:0006508">
    <property type="term" value="P:proteolysis"/>
    <property type="evidence" value="ECO:0007669"/>
    <property type="project" value="InterPro"/>
</dbReference>
<comment type="similarity">
    <text evidence="1 2">Belongs to the peptidase C14A family.</text>
</comment>
<feature type="domain" description="Caspase family p10" evidence="3">
    <location>
        <begin position="441"/>
        <end position="527"/>
    </location>
</feature>
<dbReference type="Pfam" id="PF00656">
    <property type="entry name" value="Peptidase_C14"/>
    <property type="match status" value="2"/>
</dbReference>
<dbReference type="InterPro" id="IPR011600">
    <property type="entry name" value="Pept_C14_caspase"/>
</dbReference>
<sequence>MSIQFYSNPKGTKPGLVFIFSYTRYFKQTLIREGSSIDRDTLKNLFRGLGFQKNEIHIKEDLPQRDLFICLNNIIRFHGYEKYRSLWIFILTHGRENDFLYAADAPFHISKLKLILTSDTKWMGIPKFLIIQACRGYETDEGLKVTGDICDNTSDTEEATSVPYNIPTTSDTIFFHSTWHGFTSYRTSGGSPFIRFFVENMRKYFYTDDIIKIFTKICSDVAHNFSATAQNRPNFIQLKQMPCFEHSFMYKLHFGRDLENKRNQCELKLQLDRYKMDHKNRGLALFFYQKDYSHHEKMCNRDADGDVDRLSTLLKEFGYKIQIEIDKTEVELKEILKNVSKYNFSDNDSLIVIFSGHGLNGKVFLKEGFMYTNEFWDPFTTLNENSLIGKPKLFFISACRGTMYDKGSFGEFRLPDDPIECINESEVVTKFESDSDKPLMLPTKADILAVFSSAEDYISILDKTQKGTFFLIALHEVLKQIVDEENIMDVLLRLNENLGKMITKDLSANKQMSFVMSSLTKELYLSKKKINK</sequence>
<dbReference type="InterPro" id="IPR052039">
    <property type="entry name" value="Caspase-related_regulators"/>
</dbReference>
<evidence type="ECO:0000256" key="1">
    <source>
        <dbReference type="ARBA" id="ARBA00010134"/>
    </source>
</evidence>
<dbReference type="Gene3D" id="3.40.50.1460">
    <property type="match status" value="2"/>
</dbReference>
<dbReference type="InterPro" id="IPR001309">
    <property type="entry name" value="Pept_C14_p20"/>
</dbReference>
<organism evidence="5">
    <name type="scientific">Culicoides sonorensis</name>
    <name type="common">Biting midge</name>
    <dbReference type="NCBI Taxonomy" id="179676"/>
    <lineage>
        <taxon>Eukaryota</taxon>
        <taxon>Metazoa</taxon>
        <taxon>Ecdysozoa</taxon>
        <taxon>Arthropoda</taxon>
        <taxon>Hexapoda</taxon>
        <taxon>Insecta</taxon>
        <taxon>Pterygota</taxon>
        <taxon>Neoptera</taxon>
        <taxon>Endopterygota</taxon>
        <taxon>Diptera</taxon>
        <taxon>Nematocera</taxon>
        <taxon>Chironomoidea</taxon>
        <taxon>Ceratopogonidae</taxon>
        <taxon>Ceratopogoninae</taxon>
        <taxon>Culicoides</taxon>
        <taxon>Monoculicoides</taxon>
    </lineage>
</organism>
<dbReference type="PRINTS" id="PR00376">
    <property type="entry name" value="IL1BCENZYME"/>
</dbReference>
<feature type="domain" description="Caspase family p10" evidence="3">
    <location>
        <begin position="162"/>
        <end position="256"/>
    </location>
</feature>
<reference evidence="5" key="1">
    <citation type="submission" date="2018-07" db="EMBL/GenBank/DDBJ databases">
        <authorList>
            <person name="Quirk P.G."/>
            <person name="Krulwich T.A."/>
        </authorList>
    </citation>
    <scope>NUCLEOTIDE SEQUENCE</scope>
</reference>
<dbReference type="SUPFAM" id="SSF52129">
    <property type="entry name" value="Caspase-like"/>
    <property type="match status" value="2"/>
</dbReference>
<dbReference type="InterPro" id="IPR002138">
    <property type="entry name" value="Pept_C14_p10"/>
</dbReference>
<dbReference type="VEuPathDB" id="VectorBase:CSON005986"/>
<dbReference type="EMBL" id="UFQT01000229">
    <property type="protein sequence ID" value="SSX22090.1"/>
    <property type="molecule type" value="Genomic_DNA"/>
</dbReference>
<evidence type="ECO:0000313" key="5">
    <source>
        <dbReference type="EMBL" id="SSX22090.1"/>
    </source>
</evidence>
<evidence type="ECO:0000259" key="4">
    <source>
        <dbReference type="PROSITE" id="PS50208"/>
    </source>
</evidence>
<proteinExistence type="inferred from homology"/>
<protein>
    <submittedName>
        <fullName evidence="5">CSON005986 protein</fullName>
    </submittedName>
</protein>
<dbReference type="PROSITE" id="PS50208">
    <property type="entry name" value="CASPASE_P20"/>
    <property type="match status" value="2"/>
</dbReference>
<dbReference type="AlphaFoldDB" id="A0A336LW98"/>
<name>A0A336LW98_CULSO</name>
<dbReference type="InterPro" id="IPR029030">
    <property type="entry name" value="Caspase-like_dom_sf"/>
</dbReference>